<dbReference type="VEuPathDB" id="AmoebaDB:FDP41_009653"/>
<name>A0A6A5B041_NAEFO</name>
<organism evidence="1 2">
    <name type="scientific">Naegleria fowleri</name>
    <name type="common">Brain eating amoeba</name>
    <dbReference type="NCBI Taxonomy" id="5763"/>
    <lineage>
        <taxon>Eukaryota</taxon>
        <taxon>Discoba</taxon>
        <taxon>Heterolobosea</taxon>
        <taxon>Tetramitia</taxon>
        <taxon>Eutetramitia</taxon>
        <taxon>Vahlkampfiidae</taxon>
        <taxon>Naegleria</taxon>
    </lineage>
</organism>
<dbReference type="AlphaFoldDB" id="A0A6A5B041"/>
<dbReference type="GeneID" id="68116868"/>
<keyword evidence="2" id="KW-1185">Reference proteome</keyword>
<evidence type="ECO:0000313" key="1">
    <source>
        <dbReference type="EMBL" id="KAF0971957.1"/>
    </source>
</evidence>
<proteinExistence type="predicted"/>
<dbReference type="Proteomes" id="UP000444721">
    <property type="component" value="Unassembled WGS sequence"/>
</dbReference>
<protein>
    <submittedName>
        <fullName evidence="1">Uncharacterized protein</fullName>
    </submittedName>
</protein>
<dbReference type="VEuPathDB" id="AmoebaDB:NF0050970"/>
<reference evidence="1 2" key="1">
    <citation type="journal article" date="2019" name="Sci. Rep.">
        <title>Nanopore sequencing improves the draft genome of the human pathogenic amoeba Naegleria fowleri.</title>
        <authorList>
            <person name="Liechti N."/>
            <person name="Schurch N."/>
            <person name="Bruggmann R."/>
            <person name="Wittwer M."/>
        </authorList>
    </citation>
    <scope>NUCLEOTIDE SEQUENCE [LARGE SCALE GENOMIC DNA]</scope>
    <source>
        <strain evidence="1 2">ATCC 30894</strain>
    </source>
</reference>
<accession>A0A6A5B041</accession>
<gene>
    <name evidence="1" type="ORF">FDP41_009653</name>
</gene>
<dbReference type="RefSeq" id="XP_044556672.1">
    <property type="nucleotide sequence ID" value="XM_044713634.1"/>
</dbReference>
<evidence type="ECO:0000313" key="2">
    <source>
        <dbReference type="Proteomes" id="UP000444721"/>
    </source>
</evidence>
<comment type="caution">
    <text evidence="1">The sequence shown here is derived from an EMBL/GenBank/DDBJ whole genome shotgun (WGS) entry which is preliminary data.</text>
</comment>
<dbReference type="VEuPathDB" id="AmoebaDB:NfTy_087140"/>
<sequence length="261" mass="31134">MSHQFSPLILEKVKEGVLSVCFNTFDFLLLRRANSEIVISKIILEFIERNVYPLKKVRKLVKNCFIYCSKYSQRKIILFDWLFYYPLLENTAWKQLENNLVKLFGSGIFAIEIEPGVLYMKETIKYCCRPYMSVESCLLRRCNNPTNYFQKIESTNLIDYDIVAYLSRKVIEQIVNVEDSKESFEQNIRKHIKRSQHELNDREGKFLDILIHTLFSELEFKKQPTRQEKIMKFISEWQGNAKLEIVKQMNLEKQKQSTDKL</sequence>
<dbReference type="EMBL" id="VFQX01000072">
    <property type="protein sequence ID" value="KAF0971957.1"/>
    <property type="molecule type" value="Genomic_DNA"/>
</dbReference>
<dbReference type="OrthoDB" id="10322825at2759"/>